<feature type="region of interest" description="Disordered" evidence="6">
    <location>
        <begin position="513"/>
        <end position="564"/>
    </location>
</feature>
<dbReference type="GO" id="GO:0005096">
    <property type="term" value="F:GTPase activator activity"/>
    <property type="evidence" value="ECO:0007669"/>
    <property type="project" value="TreeGrafter"/>
</dbReference>
<dbReference type="Gene3D" id="4.10.1060.10">
    <property type="entry name" value="Zinc finger, RanBP2-type"/>
    <property type="match status" value="4"/>
</dbReference>
<feature type="compositionally biased region" description="Low complexity" evidence="6">
    <location>
        <begin position="405"/>
        <end position="426"/>
    </location>
</feature>
<keyword evidence="1" id="KW-0479">Metal-binding</keyword>
<dbReference type="CDD" id="cd00835">
    <property type="entry name" value="RanBD_family"/>
    <property type="match status" value="2"/>
</dbReference>
<feature type="region of interest" description="Disordered" evidence="6">
    <location>
        <begin position="2199"/>
        <end position="2348"/>
    </location>
</feature>
<dbReference type="GO" id="GO:0005737">
    <property type="term" value="C:cytoplasm"/>
    <property type="evidence" value="ECO:0007669"/>
    <property type="project" value="TreeGrafter"/>
</dbReference>
<dbReference type="SUPFAM" id="SSF50729">
    <property type="entry name" value="PH domain-like"/>
    <property type="match status" value="5"/>
</dbReference>
<dbReference type="Pfam" id="PF00638">
    <property type="entry name" value="Ran_BP1"/>
    <property type="match status" value="5"/>
</dbReference>
<feature type="region of interest" description="Disordered" evidence="6">
    <location>
        <begin position="3311"/>
        <end position="3367"/>
    </location>
</feature>
<keyword evidence="3" id="KW-0862">Zinc</keyword>
<name>A0A1X7VR16_AMPQE</name>
<feature type="domain" description="RanBD1" evidence="8">
    <location>
        <begin position="1151"/>
        <end position="1288"/>
    </location>
</feature>
<feature type="domain" description="RanBD1" evidence="8">
    <location>
        <begin position="2064"/>
        <end position="2201"/>
    </location>
</feature>
<feature type="region of interest" description="Disordered" evidence="6">
    <location>
        <begin position="2756"/>
        <end position="2789"/>
    </location>
</feature>
<evidence type="ECO:0000256" key="2">
    <source>
        <dbReference type="ARBA" id="ARBA00022771"/>
    </source>
</evidence>
<dbReference type="SUPFAM" id="SSF90209">
    <property type="entry name" value="Ran binding protein zinc finger-like"/>
    <property type="match status" value="2"/>
</dbReference>
<feature type="region of interest" description="Disordered" evidence="6">
    <location>
        <begin position="3387"/>
        <end position="3414"/>
    </location>
</feature>
<dbReference type="SUPFAM" id="SSF57850">
    <property type="entry name" value="RING/U-box"/>
    <property type="match status" value="1"/>
</dbReference>
<dbReference type="SMART" id="SM00547">
    <property type="entry name" value="ZnF_RBZ"/>
    <property type="match status" value="4"/>
</dbReference>
<feature type="compositionally biased region" description="Acidic residues" evidence="6">
    <location>
        <begin position="1808"/>
        <end position="1856"/>
    </location>
</feature>
<dbReference type="InterPro" id="IPR000156">
    <property type="entry name" value="Ran_bind_dom"/>
</dbReference>
<feature type="compositionally biased region" description="Basic and acidic residues" evidence="6">
    <location>
        <begin position="1927"/>
        <end position="1947"/>
    </location>
</feature>
<feature type="compositionally biased region" description="Acidic residues" evidence="6">
    <location>
        <begin position="2240"/>
        <end position="2346"/>
    </location>
</feature>
<feature type="region of interest" description="Disordered" evidence="6">
    <location>
        <begin position="1615"/>
        <end position="1644"/>
    </location>
</feature>
<evidence type="ECO:0000256" key="5">
    <source>
        <dbReference type="SAM" id="Coils"/>
    </source>
</evidence>
<feature type="compositionally biased region" description="Polar residues" evidence="6">
    <location>
        <begin position="1575"/>
        <end position="1588"/>
    </location>
</feature>
<evidence type="ECO:0000256" key="6">
    <source>
        <dbReference type="SAM" id="MobiDB-lite"/>
    </source>
</evidence>
<feature type="compositionally biased region" description="Basic and acidic residues" evidence="6">
    <location>
        <begin position="1785"/>
        <end position="1807"/>
    </location>
</feature>
<proteinExistence type="predicted"/>
<dbReference type="OrthoDB" id="2357150at2759"/>
<feature type="coiled-coil region" evidence="5">
    <location>
        <begin position="2542"/>
        <end position="2624"/>
    </location>
</feature>
<feature type="region of interest" description="Disordered" evidence="6">
    <location>
        <begin position="1285"/>
        <end position="1320"/>
    </location>
</feature>
<feature type="compositionally biased region" description="Acidic residues" evidence="6">
    <location>
        <begin position="2212"/>
        <end position="2224"/>
    </location>
</feature>
<feature type="compositionally biased region" description="Basic and acidic residues" evidence="6">
    <location>
        <begin position="2764"/>
        <end position="2773"/>
    </location>
</feature>
<feature type="domain" description="RanBD1" evidence="8">
    <location>
        <begin position="3387"/>
        <end position="3523"/>
    </location>
</feature>
<dbReference type="SMART" id="SM00160">
    <property type="entry name" value="RanBD"/>
    <property type="match status" value="5"/>
</dbReference>
<dbReference type="InterPro" id="IPR013083">
    <property type="entry name" value="Znf_RING/FYVE/PHD"/>
</dbReference>
<feature type="region of interest" description="Disordered" evidence="6">
    <location>
        <begin position="590"/>
        <end position="641"/>
    </location>
</feature>
<feature type="region of interest" description="Disordered" evidence="6">
    <location>
        <begin position="1510"/>
        <end position="1588"/>
    </location>
</feature>
<dbReference type="STRING" id="400682.A0A1X7VR16"/>
<sequence>MPGPRPVWARVQLRHWLLLSRSYDRRKSFIAHDNTLSSLKPALLVDQYKENTSFNLQCDLIYIDEYSEVLSALVWLSLVYKSVDTTIPFDDWFSIKLFPSLQQPTPMLSKTDTSALCHYDIEALLVLSMNWFMESHDVQSHDLSSLLVDKGLSWSLIALPDHYNTIYGNIRRLHDKNISISEGLIIKKSISSFLSEFRCHPPYLLNVTQVLTLARHFQNKAESLVSIPGYDRDSITVLVKWSSHYWSVLLNEYVGKPTGHTPKRQQKPQKGAVYSSPFRNKGSPQLLSTHSPLRTKDKGVLSDEEKDECYMSLASCAMYQNDSELALTYYKLVPTAHSFWNQSQIYALLSDSNDGDMKVSLLTSSLSAIQRAQRYVIDSNDQELVKRIDDEKERIQELLDSARLSNETTPTATPTATPSNSASVSSLLKYEATPTSRRTKIVDDTDSFDQTPTQDLSESIRERDVKIASLEKKLKFLTEQISDIKFLQKSPSQPLISPRNGALDASPTVNQLRTKPLFTSPPQVSATPPHERGSQFPPAPPHPTPAHRFPPPLSHLPSAHPPSIMPFQFGSAPISSSQSLTFSFRSSVPSQYQSPAVTSPPIRGVLPPSQSPSDGGYSPSSAKHAPPTMSPPGKVIPMPKPVSISQDALNVSLNGATASVSAAGGFSFGSVTSGTNALSSGRGFSMGSLSTRPPLLPAPATGPQFNTAATGPQFNIPTTGPQFNTAATGPQFNTALPKNLFSSSPAVTTSISLPSFPPSLHGAVSSTPSFGVSSTSFPTPSFVASKGPHTIHYGAPPVSISSTTAVHSSSSTGALPPFQFGNKTTPGSAVPSFVGGPPVQVGGMKLSTPHQLVPASTGGAPLPQYSSSNTGPFQLAPASTGGVLLPQFPSSSAGPMQTPFSLATPPFSAMSATPPRLPFQLSSTPQFKGPASSSVPQLGATQPAISSGSVSLLGPGPSTLPPTFMGGLGTTSFVMPQSNVAPTFPPLKGPTNAAVTSTPPPITRSLFLSTTTTTVSQFTHQFSTGSAVSQFNAVSTTSSVFTLSSSAQVSFATSTTKPSFTAPPTSIASKGLMSGNFVPTTSAMAATTSTSMPSLFSTSVTAPSLLGSTFSSTSASVLTNKPLPLLLSNTPAKLEGDEEEAVAPSPDISFEFTPLVSLPEVEDLTSGEENEDVLFSETGKLYRFDSILKQWKERGKGVIKILKHKLKGKSRILMRREQILKICCNHFITNDMCMSPFGNTQKSMMWYTLSDFSDEVCKPEKLVIRFKSISMANDFKETFEKCVKETKSSDTKPPPSLSPSLPPSSLPPSTASTSQTSVKPLTVQSAPGQWECSVCYVSNKPEAVKCVACEASRVGGGGISSTLSLPSLSSFKAPASLKSTPGTQLKPLASLSSKGDWECSACYVSNKTDAIYCVACGAGKDGAAAPSSSSTGSVNLLSGFKSSAILGGGGMTLKGLTLPSSTSSTTGGGGGLASGGGMSLKGFSLSSGLNTAPSTSIGAPLSGGGMSLKGFSLPSGPNTSSSTIPLATSTTPLATSIGGGGTGIKGLSLPSSKPAEEEEEETDEETEEEEEEQQIPVQSKSTSQQFQAVTGQKGTSSFSFSSFAAQQGGFTFKKPVEARDASMSPKKGEPEDDEGDPEKEQEIHVKPLVSLERLDSIPTGEENEEAMFCEKGKLFRFDSNQWKDRGVGEMKILLNRSTGKWRCVMRRDQTHIVCCNFLLAAGMSLSPYQESNRIFTFSANDYSDGESNHSMFTLRFKTKEIAERFKTMFERGCSGESVSDEREDTDGGHDERITEDKDDKEERKQDEKEEMAEEEEMAEDKDEEEEETEEQQDEEEETEEKDEEEGRQDEEEEMAEEKDGGVEIEEKQDEDETEERKGNEAQDSDDDDVIFLYEELPSSDLVQEAEGLFLPKHFYNYLKKEGCPGCRGCKDDFEFPPDYGKEKKENENSFMSIEPAPQSKPAEDDNKEEKDTINKSSFHPSSSGSSFGAAPSISETSSTGLFSSVAVGFSSFSDIASSAERPSDFIKDEGFKFSGAGAQLFSGGGGEGREEEGNENSEEEANIHFKPIATLPETYDYKSAEKEGETLFDERGKLYRFDGSTNQWKERGLGNMKIIYHRGNRQTRLVMRRDQILKLCCNHYITDSMSIEMQMGNPKAMTWFTETDYSEETALPQKLALRFKHEETAKRFKDLFEEAVSKAKEVSNMNDGHSENEEEREEKEEEEVREEKKDTEEVKKEEEKGDDEEEEEEEEEGKEEEEEKGEEEEEEGKEEEEKGEEEEEEGKEEEEEKGEEEEEEGKEEEEEKGEEEEEEGKEEEEEKGDDEEEEEKGEEEEEEVEDSESDDNDDSLWTCPDCSVKNDINTNKCVACEAAPIDGLMSSRMSCKTKDFSAEQSEYYSISRPRDDKEEPIFIEQPSDRYNCLICHCVMREPHIVTCCSRKMCRDCIQRVNLSGQPCPNCREPNFNSFLEKQLNSEILDLKVRCTHHKNGCEWVGELRDLKKHTGSSCKFAKVKCPFGCPVVYLRKDAMNHESICTNLPPEMQIKRTMKETDQFKEELQAMLNQFQELYKSESARVKELTTQLEGLKESHRREQQELKIQFQAEKKQLLEESKKQVMLLIKNLRAEFTEAMLNKLTVANAEHQLKESYNGAPVTTSASFLPPLSMLGPATAPKDEDKTEARKGNEAQDSDDDDVIFLYEELPSSDLVQEAEGLFLPKHFYNYLKKEACPGCRGCDDDFEFPSDYGKEKKENENFFMSIEPAPQGKPAHDNKKDTINKSSFHSASSSSSFGAAPSISKTSSTGLFSSAAVGFLSFSDIASGAERPSDFIKDKGFKFSGARAQLFSGGGGEGGEEEGNENPEEEANIHFKPIVTLPETYDYKSAEKEGETLFDKRGKLYRFDGSTNQWKERGLGNMKIIYHRGNRQTRLVMRRDQILKLCCNHYITDSMSIEMQMGNPKAMTWFTETDYSEETALPQKLALRFKHEKTAKRFKDLFEEAVSKAKEVSNENDENEEEKGDDEEEEEEKGEEEEEEEEVQDSESDDNDDSLWTCPDCSVKNDINTNECVACEAARPVPPFLHATVSSTSFPIPLCFAPSSVTPSFSASRGPHTIHYGAPPVSISSTTAVHSSSNTGALPPFQFGNKTTPGSAVPSFVGGPPAQFGRLKLPAPTGAPLLQYSSSNTGPMQTSFPVATPPFSAMSATPSRLPFHLPSTPQFKSVANTPMPHLMPQLSFAPTIRPLKGSTCTATATTLLTTTTTTGPVFRFNVVSTATSAFTLSSPAQLSFTTSTAKPSFSATPFVFGVKAPPRSRPFVSPCVSSKESLGLNTGSRGREGKGLALPPTGKEEERQKHQQIPVQSKPTSQAFQTGTGHRTTSSFLFTAEPGGFTFKKPVEEAKNASVSPKKGEDKAETLDSIPTGDENEEAMFCEKVKLFRFDSNQWKDRGVGEMKILLNRSTGKWRCVMHRNQTHIVCCNFLLAAGMGLSPYRESNMKFTFYADDNLNGKSKFALCFKTKEIAERFKEMFDRGCSGQTR</sequence>
<feature type="compositionally biased region" description="Acidic residues" evidence="6">
    <location>
        <begin position="1556"/>
        <end position="1573"/>
    </location>
</feature>
<feature type="region of interest" description="Disordered" evidence="6">
    <location>
        <begin position="1927"/>
        <end position="1991"/>
    </location>
</feature>
<dbReference type="Gene3D" id="3.30.40.10">
    <property type="entry name" value="Zinc/RING finger domain, C3HC4 (zinc finger)"/>
    <property type="match status" value="1"/>
</dbReference>
<evidence type="ECO:0000256" key="3">
    <source>
        <dbReference type="ARBA" id="ARBA00022833"/>
    </source>
</evidence>
<dbReference type="PANTHER" id="PTHR23138">
    <property type="entry name" value="RAN BINDING PROTEIN"/>
    <property type="match status" value="1"/>
</dbReference>
<feature type="compositionally biased region" description="Low complexity" evidence="6">
    <location>
        <begin position="1976"/>
        <end position="1991"/>
    </location>
</feature>
<feature type="domain" description="RanBD1" evidence="8">
    <location>
        <begin position="2864"/>
        <end position="3001"/>
    </location>
</feature>
<dbReference type="PANTHER" id="PTHR23138:SF87">
    <property type="entry name" value="E3 SUMO-PROTEIN LIGASE RANBP2"/>
    <property type="match status" value="1"/>
</dbReference>
<dbReference type="GO" id="GO:0005643">
    <property type="term" value="C:nuclear pore"/>
    <property type="evidence" value="ECO:0007669"/>
    <property type="project" value="TreeGrafter"/>
</dbReference>
<dbReference type="Pfam" id="PF00641">
    <property type="entry name" value="Zn_ribbon_RanBP"/>
    <property type="match status" value="4"/>
</dbReference>
<feature type="domain" description="RanBD1" evidence="8">
    <location>
        <begin position="1644"/>
        <end position="1771"/>
    </location>
</feature>
<feature type="compositionally biased region" description="Basic and acidic residues" evidence="6">
    <location>
        <begin position="2670"/>
        <end position="2683"/>
    </location>
</feature>
<feature type="region of interest" description="Disordered" evidence="6">
    <location>
        <begin position="2657"/>
        <end position="2687"/>
    </location>
</feature>
<feature type="compositionally biased region" description="Basic and acidic residues" evidence="6">
    <location>
        <begin position="1961"/>
        <end position="1973"/>
    </location>
</feature>
<feature type="compositionally biased region" description="Pro residues" evidence="6">
    <location>
        <begin position="1292"/>
        <end position="1306"/>
    </location>
</feature>
<evidence type="ECO:0008006" key="11">
    <source>
        <dbReference type="Google" id="ProtNLM"/>
    </source>
</evidence>
<dbReference type="FunFam" id="2.30.29.30:FF:000018">
    <property type="entry name" value="E3 SUMO-protein ligase RanBP2"/>
    <property type="match status" value="3"/>
</dbReference>
<dbReference type="Gene3D" id="2.30.29.30">
    <property type="entry name" value="Pleckstrin-homology domain (PH domain)/Phosphotyrosine-binding domain (PTB)"/>
    <property type="match status" value="5"/>
</dbReference>
<dbReference type="PROSITE" id="PS01358">
    <property type="entry name" value="ZF_RANBP2_1"/>
    <property type="match status" value="4"/>
</dbReference>
<dbReference type="PROSITE" id="PS50196">
    <property type="entry name" value="RANBD1"/>
    <property type="match status" value="5"/>
</dbReference>
<dbReference type="InterPro" id="IPR001876">
    <property type="entry name" value="Znf_RanBP2"/>
</dbReference>
<feature type="coiled-coil region" evidence="5">
    <location>
        <begin position="460"/>
        <end position="487"/>
    </location>
</feature>
<organism evidence="10">
    <name type="scientific">Amphimedon queenslandica</name>
    <name type="common">Sponge</name>
    <dbReference type="NCBI Taxonomy" id="400682"/>
    <lineage>
        <taxon>Eukaryota</taxon>
        <taxon>Metazoa</taxon>
        <taxon>Porifera</taxon>
        <taxon>Demospongiae</taxon>
        <taxon>Heteroscleromorpha</taxon>
        <taxon>Haplosclerida</taxon>
        <taxon>Niphatidae</taxon>
        <taxon>Amphimedon</taxon>
    </lineage>
</organism>
<dbReference type="InterPro" id="IPR036443">
    <property type="entry name" value="Znf_RanBP2_sf"/>
</dbReference>
<evidence type="ECO:0000256" key="4">
    <source>
        <dbReference type="PROSITE-ProRule" id="PRU00322"/>
    </source>
</evidence>
<dbReference type="GO" id="GO:0008270">
    <property type="term" value="F:zinc ion binding"/>
    <property type="evidence" value="ECO:0007669"/>
    <property type="project" value="UniProtKB-KW"/>
</dbReference>
<feature type="compositionally biased region" description="Polar residues" evidence="6">
    <location>
        <begin position="282"/>
        <end position="292"/>
    </location>
</feature>
<feature type="domain" description="RING-type" evidence="7">
    <location>
        <begin position="2420"/>
        <end position="2459"/>
    </location>
</feature>
<feature type="compositionally biased region" description="Low complexity" evidence="6">
    <location>
        <begin position="1307"/>
        <end position="1317"/>
    </location>
</feature>
<feature type="region of interest" description="Disordered" evidence="6">
    <location>
        <begin position="1772"/>
        <end position="1891"/>
    </location>
</feature>
<feature type="compositionally biased region" description="Basic and acidic residues" evidence="6">
    <location>
        <begin position="2225"/>
        <end position="2239"/>
    </location>
</feature>
<feature type="compositionally biased region" description="Polar residues" evidence="6">
    <location>
        <begin position="3349"/>
        <end position="3367"/>
    </location>
</feature>
<dbReference type="CDD" id="cd16620">
    <property type="entry name" value="vRING-HC-C4C4_RBBP6"/>
    <property type="match status" value="1"/>
</dbReference>
<feature type="compositionally biased region" description="Polar residues" evidence="6">
    <location>
        <begin position="1515"/>
        <end position="1534"/>
    </location>
</feature>
<dbReference type="eggNOG" id="KOG0864">
    <property type="taxonomic scope" value="Eukaryota"/>
</dbReference>
<dbReference type="eggNOG" id="KOG0297">
    <property type="taxonomic scope" value="Eukaryota"/>
</dbReference>
<evidence type="ECO:0000259" key="7">
    <source>
        <dbReference type="PROSITE" id="PS50089"/>
    </source>
</evidence>
<keyword evidence="5" id="KW-0175">Coiled coil</keyword>
<protein>
    <recommendedName>
        <fullName evidence="11">E3 SUMO-protein ligase RanBP2</fullName>
    </recommendedName>
</protein>
<feature type="domain" description="RanBP2-type" evidence="9">
    <location>
        <begin position="2345"/>
        <end position="2374"/>
    </location>
</feature>
<keyword evidence="2 4" id="KW-0863">Zinc-finger</keyword>
<feature type="region of interest" description="Disordered" evidence="6">
    <location>
        <begin position="402"/>
        <end position="426"/>
    </location>
</feature>
<feature type="domain" description="RanBP2-type" evidence="9">
    <location>
        <begin position="1393"/>
        <end position="1422"/>
    </location>
</feature>
<feature type="region of interest" description="Disordered" evidence="6">
    <location>
        <begin position="257"/>
        <end position="294"/>
    </location>
</feature>
<feature type="compositionally biased region" description="Acidic residues" evidence="6">
    <location>
        <begin position="3004"/>
        <end position="3043"/>
    </location>
</feature>
<evidence type="ECO:0000259" key="9">
    <source>
        <dbReference type="PROSITE" id="PS50199"/>
    </source>
</evidence>
<dbReference type="InterPro" id="IPR045255">
    <property type="entry name" value="RanBP1-like"/>
</dbReference>
<feature type="compositionally biased region" description="Acidic residues" evidence="6">
    <location>
        <begin position="2049"/>
        <end position="2059"/>
    </location>
</feature>
<dbReference type="PROSITE" id="PS50089">
    <property type="entry name" value="ZF_RING_2"/>
    <property type="match status" value="1"/>
</dbReference>
<evidence type="ECO:0000256" key="1">
    <source>
        <dbReference type="ARBA" id="ARBA00022723"/>
    </source>
</evidence>
<feature type="region of interest" description="Disordered" evidence="6">
    <location>
        <begin position="2037"/>
        <end position="2059"/>
    </location>
</feature>
<evidence type="ECO:0000313" key="10">
    <source>
        <dbReference type="EnsemblMetazoa" id="Aqu2.1.42275_001"/>
    </source>
</evidence>
<dbReference type="InterPro" id="IPR001841">
    <property type="entry name" value="Znf_RING"/>
</dbReference>
<dbReference type="InParanoid" id="A0A1X7VR16"/>
<feature type="compositionally biased region" description="Polar residues" evidence="6">
    <location>
        <begin position="3313"/>
        <end position="3326"/>
    </location>
</feature>
<dbReference type="EnsemblMetazoa" id="Aqu2.1.42275_001">
    <property type="protein sequence ID" value="Aqu2.1.42275_001"/>
    <property type="gene ID" value="Aqu2.1.42275"/>
</dbReference>
<feature type="compositionally biased region" description="Pro residues" evidence="6">
    <location>
        <begin position="537"/>
        <end position="564"/>
    </location>
</feature>
<feature type="compositionally biased region" description="Low complexity" evidence="6">
    <location>
        <begin position="2776"/>
        <end position="2789"/>
    </location>
</feature>
<reference evidence="10" key="1">
    <citation type="submission" date="2017-05" db="UniProtKB">
        <authorList>
            <consortium name="EnsemblMetazoa"/>
        </authorList>
    </citation>
    <scope>IDENTIFICATION</scope>
</reference>
<evidence type="ECO:0000259" key="8">
    <source>
        <dbReference type="PROSITE" id="PS50196"/>
    </source>
</evidence>
<accession>A0A1X7VR16</accession>
<feature type="domain" description="RanBP2-type" evidence="9">
    <location>
        <begin position="3042"/>
        <end position="3071"/>
    </location>
</feature>
<feature type="region of interest" description="Disordered" evidence="6">
    <location>
        <begin position="2998"/>
        <end position="3047"/>
    </location>
</feature>
<dbReference type="PROSITE" id="PS50199">
    <property type="entry name" value="ZF_RANBP2_2"/>
    <property type="match status" value="4"/>
</dbReference>
<dbReference type="InterPro" id="IPR011993">
    <property type="entry name" value="PH-like_dom_sf"/>
</dbReference>
<feature type="domain" description="RanBP2-type" evidence="9">
    <location>
        <begin position="1326"/>
        <end position="1355"/>
    </location>
</feature>
<dbReference type="SUPFAM" id="SSF49599">
    <property type="entry name" value="TRAF domain-like"/>
    <property type="match status" value="1"/>
</dbReference>